<comment type="caution">
    <text evidence="1">The sequence shown here is derived from an EMBL/GenBank/DDBJ whole genome shotgun (WGS) entry which is preliminary data.</text>
</comment>
<evidence type="ECO:0000313" key="1">
    <source>
        <dbReference type="EMBL" id="KAA2372925.1"/>
    </source>
</evidence>
<proteinExistence type="predicted"/>
<dbReference type="Proteomes" id="UP000322940">
    <property type="component" value="Unassembled WGS sequence"/>
</dbReference>
<evidence type="ECO:0000313" key="2">
    <source>
        <dbReference type="Proteomes" id="UP000322940"/>
    </source>
</evidence>
<name>A0A5B3GGW3_9BACT</name>
<accession>A0A5B3GGW3</accession>
<reference evidence="1 2" key="1">
    <citation type="journal article" date="2019" name="Nat. Med.">
        <title>A library of human gut bacterial isolates paired with longitudinal multiomics data enables mechanistic microbiome research.</title>
        <authorList>
            <person name="Poyet M."/>
            <person name="Groussin M."/>
            <person name="Gibbons S.M."/>
            <person name="Avila-Pacheco J."/>
            <person name="Jiang X."/>
            <person name="Kearney S.M."/>
            <person name="Perrotta A.R."/>
            <person name="Berdy B."/>
            <person name="Zhao S."/>
            <person name="Lieberman T.D."/>
            <person name="Swanson P.K."/>
            <person name="Smith M."/>
            <person name="Roesemann S."/>
            <person name="Alexander J.E."/>
            <person name="Rich S.A."/>
            <person name="Livny J."/>
            <person name="Vlamakis H."/>
            <person name="Clish C."/>
            <person name="Bullock K."/>
            <person name="Deik A."/>
            <person name="Scott J."/>
            <person name="Pierce K.A."/>
            <person name="Xavier R.J."/>
            <person name="Alm E.J."/>
        </authorList>
    </citation>
    <scope>NUCLEOTIDE SEQUENCE [LARGE SCALE GENOMIC DNA]</scope>
    <source>
        <strain evidence="1 2">BIOML-A266</strain>
    </source>
</reference>
<dbReference type="EMBL" id="VVXH01000053">
    <property type="protein sequence ID" value="KAA2372925.1"/>
    <property type="molecule type" value="Genomic_DNA"/>
</dbReference>
<dbReference type="AlphaFoldDB" id="A0A5B3GGW3"/>
<gene>
    <name evidence="1" type="ORF">F2Y10_16805</name>
</gene>
<organism evidence="1 2">
    <name type="scientific">Alistipes onderdonkii</name>
    <dbReference type="NCBI Taxonomy" id="328813"/>
    <lineage>
        <taxon>Bacteria</taxon>
        <taxon>Pseudomonadati</taxon>
        <taxon>Bacteroidota</taxon>
        <taxon>Bacteroidia</taxon>
        <taxon>Bacteroidales</taxon>
        <taxon>Rikenellaceae</taxon>
        <taxon>Alistipes</taxon>
    </lineage>
</organism>
<protein>
    <submittedName>
        <fullName evidence="1">Integrase</fullName>
    </submittedName>
</protein>
<feature type="non-terminal residue" evidence="1">
    <location>
        <position position="1"/>
    </location>
</feature>
<sequence length="35" mass="4117">HNNIKTTERYVHIADTFKSNIKSPLDDLLMEEDEV</sequence>